<evidence type="ECO:0000256" key="3">
    <source>
        <dbReference type="ARBA" id="ARBA00022801"/>
    </source>
</evidence>
<dbReference type="PROSITE" id="PS00137">
    <property type="entry name" value="SUBTILASE_HIS"/>
    <property type="match status" value="1"/>
</dbReference>
<dbReference type="PRINTS" id="PR00723">
    <property type="entry name" value="SUBTILISIN"/>
</dbReference>
<dbReference type="InterPro" id="IPR023828">
    <property type="entry name" value="Peptidase_S8_Ser-AS"/>
</dbReference>
<dbReference type="InterPro" id="IPR051048">
    <property type="entry name" value="Peptidase_S8/S53_subtilisin"/>
</dbReference>
<accession>A0A6J6NGC3</accession>
<dbReference type="InterPro" id="IPR036852">
    <property type="entry name" value="Peptidase_S8/S53_dom_sf"/>
</dbReference>
<protein>
    <submittedName>
        <fullName evidence="6">Unannotated protein</fullName>
    </submittedName>
</protein>
<dbReference type="PROSITE" id="PS51892">
    <property type="entry name" value="SUBTILASE"/>
    <property type="match status" value="1"/>
</dbReference>
<dbReference type="InterPro" id="IPR015500">
    <property type="entry name" value="Peptidase_S8_subtilisin-rel"/>
</dbReference>
<dbReference type="AlphaFoldDB" id="A0A6J6NGC3"/>
<dbReference type="GO" id="GO:0004252">
    <property type="term" value="F:serine-type endopeptidase activity"/>
    <property type="evidence" value="ECO:0007669"/>
    <property type="project" value="InterPro"/>
</dbReference>
<dbReference type="PANTHER" id="PTHR43399">
    <property type="entry name" value="SUBTILISIN-RELATED"/>
    <property type="match status" value="1"/>
</dbReference>
<dbReference type="SUPFAM" id="SSF52743">
    <property type="entry name" value="Subtilisin-like"/>
    <property type="match status" value="1"/>
</dbReference>
<dbReference type="InterPro" id="IPR022398">
    <property type="entry name" value="Peptidase_S8_His-AS"/>
</dbReference>
<evidence type="ECO:0000259" key="5">
    <source>
        <dbReference type="Pfam" id="PF00082"/>
    </source>
</evidence>
<reference evidence="6" key="1">
    <citation type="submission" date="2020-05" db="EMBL/GenBank/DDBJ databases">
        <authorList>
            <person name="Chiriac C."/>
            <person name="Salcher M."/>
            <person name="Ghai R."/>
            <person name="Kavagutti S V."/>
        </authorList>
    </citation>
    <scope>NUCLEOTIDE SEQUENCE</scope>
</reference>
<evidence type="ECO:0000313" key="6">
    <source>
        <dbReference type="EMBL" id="CAB4683934.1"/>
    </source>
</evidence>
<dbReference type="Pfam" id="PF00082">
    <property type="entry name" value="Peptidase_S8"/>
    <property type="match status" value="1"/>
</dbReference>
<dbReference type="InterPro" id="IPR023827">
    <property type="entry name" value="Peptidase_S8_Asp-AS"/>
</dbReference>
<dbReference type="PROSITE" id="PS00138">
    <property type="entry name" value="SUBTILASE_SER"/>
    <property type="match status" value="1"/>
</dbReference>
<keyword evidence="2" id="KW-0645">Protease</keyword>
<dbReference type="PROSITE" id="PS00136">
    <property type="entry name" value="SUBTILASE_ASP"/>
    <property type="match status" value="1"/>
</dbReference>
<dbReference type="InterPro" id="IPR000209">
    <property type="entry name" value="Peptidase_S8/S53_dom"/>
</dbReference>
<name>A0A6J6NGC3_9ZZZZ</name>
<keyword evidence="3" id="KW-0378">Hydrolase</keyword>
<sequence length="538" mass="56371">MRVAIAGVVAALLLPGSAIAGRWAVGVPAHGMAVARAALPAATVLVPGRTLVVVGSRPNLAGARYIERLDTAERKVAFANTEPYAAEQWNIDAIRAWTYWADPPQLHTVRVAVIDSGLDANHPDFLGRVAAGRSFVGSPWTTDADGHGTFVAGEIAADAFNHIGIAGAAFNAELLVAKVVDDDGSVSLEGEIQAIHWAVNNGARVINLSLGGVRDPLDHSLDSYSPAEADAVAYAYSRGAVVVAAVGNGPQSPTTPWNYADYPAALPHVLGVGAIQRNGVVPDYSNRDETFLDLTAPGAAMFSTIPRALIDAHVPQCLDVAYSNCGPSEFRGAIGTSFAAPEVSAAAALVLGANPDLSADQVVWLLERSAADQTGATGCTSCSDGHDALTGWGLVDVAEALRRATGPMPVPDGFEPNDGVGRVARQVAPPKRFHAAVDWWDDVDDVYAVFMHVGDVLYARVTPDRTRASVQLTASEPLTAGSHRAGRRPAVIRAVAVGKQLRVVVRANVRGTYYVRVTAAVRSRTPIGYAIAISASRR</sequence>
<comment type="similarity">
    <text evidence="1">Belongs to the peptidase S8 family.</text>
</comment>
<evidence type="ECO:0000256" key="1">
    <source>
        <dbReference type="ARBA" id="ARBA00011073"/>
    </source>
</evidence>
<dbReference type="GO" id="GO:0006508">
    <property type="term" value="P:proteolysis"/>
    <property type="evidence" value="ECO:0007669"/>
    <property type="project" value="UniProtKB-KW"/>
</dbReference>
<feature type="domain" description="Peptidase S8/S53" evidence="5">
    <location>
        <begin position="109"/>
        <end position="373"/>
    </location>
</feature>
<keyword evidence="4" id="KW-0720">Serine protease</keyword>
<proteinExistence type="inferred from homology"/>
<evidence type="ECO:0000256" key="2">
    <source>
        <dbReference type="ARBA" id="ARBA00022670"/>
    </source>
</evidence>
<dbReference type="Gene3D" id="3.40.50.200">
    <property type="entry name" value="Peptidase S8/S53 domain"/>
    <property type="match status" value="1"/>
</dbReference>
<gene>
    <name evidence="6" type="ORF">UFOPK2399_00146</name>
</gene>
<dbReference type="EMBL" id="CAEZXP010000001">
    <property type="protein sequence ID" value="CAB4683934.1"/>
    <property type="molecule type" value="Genomic_DNA"/>
</dbReference>
<evidence type="ECO:0000256" key="4">
    <source>
        <dbReference type="ARBA" id="ARBA00022825"/>
    </source>
</evidence>
<dbReference type="PANTHER" id="PTHR43399:SF4">
    <property type="entry name" value="CELL WALL-ASSOCIATED PROTEASE"/>
    <property type="match status" value="1"/>
</dbReference>
<organism evidence="6">
    <name type="scientific">freshwater metagenome</name>
    <dbReference type="NCBI Taxonomy" id="449393"/>
    <lineage>
        <taxon>unclassified sequences</taxon>
        <taxon>metagenomes</taxon>
        <taxon>ecological metagenomes</taxon>
    </lineage>
</organism>